<organism evidence="4 5">
    <name type="scientific">Alginatibacterium sediminis</name>
    <dbReference type="NCBI Taxonomy" id="2164068"/>
    <lineage>
        <taxon>Bacteria</taxon>
        <taxon>Pseudomonadati</taxon>
        <taxon>Pseudomonadota</taxon>
        <taxon>Gammaproteobacteria</taxon>
        <taxon>Alteromonadales</taxon>
        <taxon>Alteromonadaceae</taxon>
        <taxon>Alginatibacterium</taxon>
    </lineage>
</organism>
<dbReference type="InterPro" id="IPR025392">
    <property type="entry name" value="DUF4124"/>
</dbReference>
<dbReference type="EMBL" id="RAQO01000006">
    <property type="protein sequence ID" value="RKF17845.1"/>
    <property type="molecule type" value="Genomic_DNA"/>
</dbReference>
<dbReference type="RefSeq" id="WP_120355072.1">
    <property type="nucleotide sequence ID" value="NZ_RAQO01000006.1"/>
</dbReference>
<keyword evidence="5" id="KW-1185">Reference proteome</keyword>
<name>A0A420EAY7_9ALTE</name>
<dbReference type="CDD" id="cd00254">
    <property type="entry name" value="LT-like"/>
    <property type="match status" value="1"/>
</dbReference>
<dbReference type="InterPro" id="IPR008258">
    <property type="entry name" value="Transglycosylase_SLT_dom_1"/>
</dbReference>
<reference evidence="4 5" key="1">
    <citation type="submission" date="2018-09" db="EMBL/GenBank/DDBJ databases">
        <authorList>
            <person name="Wang Z."/>
        </authorList>
    </citation>
    <scope>NUCLEOTIDE SEQUENCE [LARGE SCALE GENOMIC DNA]</scope>
    <source>
        <strain evidence="4 5">ALS 81</strain>
    </source>
</reference>
<dbReference type="PANTHER" id="PTHR37423:SF2">
    <property type="entry name" value="MEMBRANE-BOUND LYTIC MUREIN TRANSGLYCOSYLASE C"/>
    <property type="match status" value="1"/>
</dbReference>
<dbReference type="OrthoDB" id="92254at2"/>
<dbReference type="Pfam" id="PF01464">
    <property type="entry name" value="SLT"/>
    <property type="match status" value="1"/>
</dbReference>
<feature type="domain" description="DUF4124" evidence="3">
    <location>
        <begin position="2"/>
        <end position="42"/>
    </location>
</feature>
<gene>
    <name evidence="4" type="ORF">DBZ36_11345</name>
</gene>
<proteinExistence type="inferred from homology"/>
<dbReference type="Pfam" id="PF13511">
    <property type="entry name" value="DUF4124"/>
    <property type="match status" value="1"/>
</dbReference>
<feature type="domain" description="Transglycosylase SLT" evidence="2">
    <location>
        <begin position="68"/>
        <end position="174"/>
    </location>
</feature>
<dbReference type="SUPFAM" id="SSF53955">
    <property type="entry name" value="Lysozyme-like"/>
    <property type="match status" value="1"/>
</dbReference>
<accession>A0A420EAY7</accession>
<dbReference type="AlphaFoldDB" id="A0A420EAY7"/>
<dbReference type="Gene3D" id="1.10.530.10">
    <property type="match status" value="1"/>
</dbReference>
<dbReference type="InterPro" id="IPR023346">
    <property type="entry name" value="Lysozyme-like_dom_sf"/>
</dbReference>
<dbReference type="Proteomes" id="UP000286482">
    <property type="component" value="Unassembled WGS sequence"/>
</dbReference>
<evidence type="ECO:0000313" key="4">
    <source>
        <dbReference type="EMBL" id="RKF17845.1"/>
    </source>
</evidence>
<comment type="similarity">
    <text evidence="1">Belongs to the transglycosylase Slt family.</text>
</comment>
<dbReference type="PANTHER" id="PTHR37423">
    <property type="entry name" value="SOLUBLE LYTIC MUREIN TRANSGLYCOSYLASE-RELATED"/>
    <property type="match status" value="1"/>
</dbReference>
<evidence type="ECO:0000259" key="3">
    <source>
        <dbReference type="Pfam" id="PF13511"/>
    </source>
</evidence>
<comment type="caution">
    <text evidence="4">The sequence shown here is derived from an EMBL/GenBank/DDBJ whole genome shotgun (WGS) entry which is preliminary data.</text>
</comment>
<evidence type="ECO:0000259" key="2">
    <source>
        <dbReference type="Pfam" id="PF01464"/>
    </source>
</evidence>
<evidence type="ECO:0000256" key="1">
    <source>
        <dbReference type="ARBA" id="ARBA00007734"/>
    </source>
</evidence>
<sequence length="189" mass="21442">MFWLLFSTASYADVYIYQDKNGTTHFATEKKGPQWKWFMRTPKPSAGQSSIVRSSNSQNQRKQLLSEVISSAAYKYRLDPALIHAVIEVESNYKDDAVSHAGAMGLMQLMPATAERFSVSDPFIAADNVDAGSRYLRWLLDEFNSLPLALAGYNAGEGAVRRYGDIPPYKETQHYVTKVIERYKRNLQM</sequence>
<evidence type="ECO:0000313" key="5">
    <source>
        <dbReference type="Proteomes" id="UP000286482"/>
    </source>
</evidence>
<protein>
    <submittedName>
        <fullName evidence="4">Lytic transglycosylase domain-containing protein</fullName>
    </submittedName>
</protein>